<evidence type="ECO:0000259" key="10">
    <source>
        <dbReference type="Pfam" id="PF00697"/>
    </source>
</evidence>
<dbReference type="OrthoDB" id="9796196at2"/>
<comment type="pathway">
    <text evidence="2 9">Amino-acid biosynthesis; L-tryptophan biosynthesis; L-tryptophan from chorismate: step 3/5.</text>
</comment>
<protein>
    <recommendedName>
        <fullName evidence="4 9">N-(5'-phosphoribosyl)anthranilate isomerase</fullName>
        <shortName evidence="9">PRAI</shortName>
        <ecNumber evidence="3 9">5.3.1.24</ecNumber>
    </recommendedName>
</protein>
<dbReference type="GO" id="GO:0000162">
    <property type="term" value="P:L-tryptophan biosynthetic process"/>
    <property type="evidence" value="ECO:0007669"/>
    <property type="project" value="UniProtKB-UniRule"/>
</dbReference>
<comment type="catalytic activity">
    <reaction evidence="1 9">
        <text>N-(5-phospho-beta-D-ribosyl)anthranilate = 1-(2-carboxyphenylamino)-1-deoxy-D-ribulose 5-phosphate</text>
        <dbReference type="Rhea" id="RHEA:21540"/>
        <dbReference type="ChEBI" id="CHEBI:18277"/>
        <dbReference type="ChEBI" id="CHEBI:58613"/>
        <dbReference type="EC" id="5.3.1.24"/>
    </reaction>
</comment>
<accession>A0A255XUM2</accession>
<keyword evidence="6 9" id="KW-0822">Tryptophan biosynthesis</keyword>
<evidence type="ECO:0000256" key="2">
    <source>
        <dbReference type="ARBA" id="ARBA00004664"/>
    </source>
</evidence>
<evidence type="ECO:0000256" key="5">
    <source>
        <dbReference type="ARBA" id="ARBA00022605"/>
    </source>
</evidence>
<dbReference type="Gene3D" id="3.20.20.70">
    <property type="entry name" value="Aldolase class I"/>
    <property type="match status" value="1"/>
</dbReference>
<dbReference type="InterPro" id="IPR013785">
    <property type="entry name" value="Aldolase_TIM"/>
</dbReference>
<dbReference type="InterPro" id="IPR001240">
    <property type="entry name" value="PRAI_dom"/>
</dbReference>
<comment type="similarity">
    <text evidence="9">Belongs to the TrpF family.</text>
</comment>
<proteinExistence type="inferred from homology"/>
<dbReference type="CDD" id="cd00405">
    <property type="entry name" value="PRAI"/>
    <property type="match status" value="1"/>
</dbReference>
<organism evidence="11 12">
    <name type="scientific">Elstera cyanobacteriorum</name>
    <dbReference type="NCBI Taxonomy" id="2022747"/>
    <lineage>
        <taxon>Bacteria</taxon>
        <taxon>Pseudomonadati</taxon>
        <taxon>Pseudomonadota</taxon>
        <taxon>Alphaproteobacteria</taxon>
        <taxon>Rhodospirillales</taxon>
        <taxon>Rhodospirillaceae</taxon>
        <taxon>Elstera</taxon>
    </lineage>
</organism>
<feature type="domain" description="N-(5'phosphoribosyl) anthranilate isomerase (PRAI)" evidence="10">
    <location>
        <begin position="4"/>
        <end position="195"/>
    </location>
</feature>
<evidence type="ECO:0000256" key="1">
    <source>
        <dbReference type="ARBA" id="ARBA00001164"/>
    </source>
</evidence>
<evidence type="ECO:0000256" key="4">
    <source>
        <dbReference type="ARBA" id="ARBA00022272"/>
    </source>
</evidence>
<dbReference type="InterPro" id="IPR011060">
    <property type="entry name" value="RibuloseP-bd_barrel"/>
</dbReference>
<keyword evidence="5 9" id="KW-0028">Amino-acid biosynthesis</keyword>
<dbReference type="Pfam" id="PF00697">
    <property type="entry name" value="PRAI"/>
    <property type="match status" value="1"/>
</dbReference>
<dbReference type="EMBL" id="NOXS01000027">
    <property type="protein sequence ID" value="OYQ20612.1"/>
    <property type="molecule type" value="Genomic_DNA"/>
</dbReference>
<dbReference type="GO" id="GO:0004640">
    <property type="term" value="F:phosphoribosylanthranilate isomerase activity"/>
    <property type="evidence" value="ECO:0007669"/>
    <property type="project" value="UniProtKB-UniRule"/>
</dbReference>
<dbReference type="Proteomes" id="UP000216361">
    <property type="component" value="Unassembled WGS sequence"/>
</dbReference>
<dbReference type="EC" id="5.3.1.24" evidence="3 9"/>
<dbReference type="HAMAP" id="MF_00135">
    <property type="entry name" value="PRAI"/>
    <property type="match status" value="1"/>
</dbReference>
<dbReference type="SUPFAM" id="SSF51366">
    <property type="entry name" value="Ribulose-phoshate binding barrel"/>
    <property type="match status" value="1"/>
</dbReference>
<dbReference type="RefSeq" id="WP_094407764.1">
    <property type="nucleotide sequence ID" value="NZ_BMJZ01000009.1"/>
</dbReference>
<sequence>MVRVKICGLTRLGDALHAAACGADALGFVTWPGSKRAIAVADLARLRRELPPFVQTVAVTVNATPAELVDLWTKTGVSAVQLHGDETPAAYRGLPMPVIKAFRAPPLAADLDAWEAMGFLADGAAAGHYGGSGVVADTATVEALAATGRLILAGGLTPETVADAVRRTRPYAVDVASGTEAAPGIKDPDKVRAFIAHAKAAVE</sequence>
<evidence type="ECO:0000256" key="7">
    <source>
        <dbReference type="ARBA" id="ARBA00023141"/>
    </source>
</evidence>
<dbReference type="UniPathway" id="UPA00035">
    <property type="reaction ID" value="UER00042"/>
</dbReference>
<dbReference type="PANTHER" id="PTHR42894">
    <property type="entry name" value="N-(5'-PHOSPHORIBOSYL)ANTHRANILATE ISOMERASE"/>
    <property type="match status" value="1"/>
</dbReference>
<gene>
    <name evidence="9" type="primary">trpF</name>
    <name evidence="11" type="ORF">CHR90_04380</name>
</gene>
<evidence type="ECO:0000256" key="3">
    <source>
        <dbReference type="ARBA" id="ARBA00012572"/>
    </source>
</evidence>
<dbReference type="PANTHER" id="PTHR42894:SF1">
    <property type="entry name" value="N-(5'-PHOSPHORIBOSYL)ANTHRANILATE ISOMERASE"/>
    <property type="match status" value="1"/>
</dbReference>
<name>A0A255XUM2_9PROT</name>
<evidence type="ECO:0000256" key="6">
    <source>
        <dbReference type="ARBA" id="ARBA00022822"/>
    </source>
</evidence>
<reference evidence="11 12" key="1">
    <citation type="submission" date="2017-07" db="EMBL/GenBank/DDBJ databases">
        <title>Elstera cyanobacteriorum sp. nov., a novel bacterium isolated from cyanobacterial aggregates in a eutrophic lake.</title>
        <authorList>
            <person name="Cai H."/>
        </authorList>
    </citation>
    <scope>NUCLEOTIDE SEQUENCE [LARGE SCALE GENOMIC DNA]</scope>
    <source>
        <strain evidence="11 12">TH019</strain>
    </source>
</reference>
<evidence type="ECO:0000313" key="11">
    <source>
        <dbReference type="EMBL" id="OYQ20612.1"/>
    </source>
</evidence>
<evidence type="ECO:0000256" key="9">
    <source>
        <dbReference type="HAMAP-Rule" id="MF_00135"/>
    </source>
</evidence>
<keyword evidence="8 9" id="KW-0413">Isomerase</keyword>
<dbReference type="AlphaFoldDB" id="A0A255XUM2"/>
<keyword evidence="7 9" id="KW-0057">Aromatic amino acid biosynthesis</keyword>
<keyword evidence="12" id="KW-1185">Reference proteome</keyword>
<dbReference type="InterPro" id="IPR044643">
    <property type="entry name" value="TrpF_fam"/>
</dbReference>
<comment type="caution">
    <text evidence="11">The sequence shown here is derived from an EMBL/GenBank/DDBJ whole genome shotgun (WGS) entry which is preliminary data.</text>
</comment>
<evidence type="ECO:0000256" key="8">
    <source>
        <dbReference type="ARBA" id="ARBA00023235"/>
    </source>
</evidence>
<evidence type="ECO:0000313" key="12">
    <source>
        <dbReference type="Proteomes" id="UP000216361"/>
    </source>
</evidence>